<keyword evidence="14" id="KW-1185">Reference proteome</keyword>
<dbReference type="GO" id="GO:0008652">
    <property type="term" value="P:amino acid biosynthetic process"/>
    <property type="evidence" value="ECO:0007669"/>
    <property type="project" value="UniProtKB-KW"/>
</dbReference>
<organism evidence="13 14">
    <name type="scientific">Parvibaculum sedimenti</name>
    <dbReference type="NCBI Taxonomy" id="2608632"/>
    <lineage>
        <taxon>Bacteria</taxon>
        <taxon>Pseudomonadati</taxon>
        <taxon>Pseudomonadota</taxon>
        <taxon>Alphaproteobacteria</taxon>
        <taxon>Hyphomicrobiales</taxon>
        <taxon>Parvibaculaceae</taxon>
        <taxon>Parvibaculum</taxon>
    </lineage>
</organism>
<keyword evidence="7 9" id="KW-0057">Aromatic amino acid biosynthesis</keyword>
<comment type="catalytic activity">
    <reaction evidence="1 9">
        <text>3-dehydroquinate = 3-dehydroshikimate + H2O</text>
        <dbReference type="Rhea" id="RHEA:21096"/>
        <dbReference type="ChEBI" id="CHEBI:15377"/>
        <dbReference type="ChEBI" id="CHEBI:16630"/>
        <dbReference type="ChEBI" id="CHEBI:32364"/>
        <dbReference type="EC" id="4.2.1.10"/>
    </reaction>
</comment>
<dbReference type="SUPFAM" id="SSF52304">
    <property type="entry name" value="Type II 3-dehydroquinate dehydratase"/>
    <property type="match status" value="1"/>
</dbReference>
<dbReference type="HAMAP" id="MF_00169">
    <property type="entry name" value="AroQ"/>
    <property type="match status" value="1"/>
</dbReference>
<dbReference type="NCBIfam" id="TIGR01088">
    <property type="entry name" value="aroQ"/>
    <property type="match status" value="1"/>
</dbReference>
<dbReference type="PROSITE" id="PS01029">
    <property type="entry name" value="DEHYDROQUINASE_II"/>
    <property type="match status" value="1"/>
</dbReference>
<dbReference type="InterPro" id="IPR001874">
    <property type="entry name" value="DHquinase_II"/>
</dbReference>
<evidence type="ECO:0000313" key="13">
    <source>
        <dbReference type="EMBL" id="KAB7740521.1"/>
    </source>
</evidence>
<evidence type="ECO:0000256" key="11">
    <source>
        <dbReference type="PIRSR" id="PIRSR001399-2"/>
    </source>
</evidence>
<evidence type="ECO:0000256" key="6">
    <source>
        <dbReference type="ARBA" id="ARBA00012060"/>
    </source>
</evidence>
<evidence type="ECO:0000256" key="4">
    <source>
        <dbReference type="ARBA" id="ARBA00011037"/>
    </source>
</evidence>
<dbReference type="NCBIfam" id="NF003805">
    <property type="entry name" value="PRK05395.1-2"/>
    <property type="match status" value="1"/>
</dbReference>
<dbReference type="UniPathway" id="UPA00053">
    <property type="reaction ID" value="UER00086"/>
</dbReference>
<comment type="subunit">
    <text evidence="5 9">Homododecamer.</text>
</comment>
<dbReference type="GO" id="GO:0009073">
    <property type="term" value="P:aromatic amino acid family biosynthetic process"/>
    <property type="evidence" value="ECO:0007669"/>
    <property type="project" value="UniProtKB-KW"/>
</dbReference>
<dbReference type="CDD" id="cd00466">
    <property type="entry name" value="DHQase_II"/>
    <property type="match status" value="1"/>
</dbReference>
<feature type="binding site" evidence="9 11">
    <location>
        <position position="88"/>
    </location>
    <ligand>
        <name>substrate</name>
    </ligand>
</feature>
<evidence type="ECO:0000256" key="7">
    <source>
        <dbReference type="ARBA" id="ARBA00023141"/>
    </source>
</evidence>
<dbReference type="AlphaFoldDB" id="A0A6N6VJ26"/>
<keyword evidence="9" id="KW-0028">Amino-acid biosynthesis</keyword>
<dbReference type="RefSeq" id="WP_152215885.1">
    <property type="nucleotide sequence ID" value="NZ_JBAQYD010000382.1"/>
</dbReference>
<accession>A0A6N6VJ26</accession>
<evidence type="ECO:0000256" key="12">
    <source>
        <dbReference type="PIRSR" id="PIRSR001399-3"/>
    </source>
</evidence>
<dbReference type="PANTHER" id="PTHR21272:SF3">
    <property type="entry name" value="CATABOLIC 3-DEHYDROQUINASE"/>
    <property type="match status" value="1"/>
</dbReference>
<dbReference type="EMBL" id="WESC01000006">
    <property type="protein sequence ID" value="KAB7740521.1"/>
    <property type="molecule type" value="Genomic_DNA"/>
</dbReference>
<dbReference type="Pfam" id="PF01220">
    <property type="entry name" value="DHquinase_II"/>
    <property type="match status" value="1"/>
</dbReference>
<dbReference type="PIRSF" id="PIRSF001399">
    <property type="entry name" value="DHquinase_II"/>
    <property type="match status" value="1"/>
</dbReference>
<feature type="active site" description="Proton acceptor" evidence="9 10">
    <location>
        <position position="37"/>
    </location>
</feature>
<feature type="binding site" evidence="9 11">
    <location>
        <position position="94"/>
    </location>
    <ligand>
        <name>substrate</name>
    </ligand>
</feature>
<feature type="site" description="Transition state stabilizer" evidence="9 12">
    <location>
        <position position="32"/>
    </location>
</feature>
<reference evidence="13 14" key="1">
    <citation type="submission" date="2019-09" db="EMBL/GenBank/DDBJ databases">
        <title>Parvibaculum sedimenti sp. nov., isolated from sediment.</title>
        <authorList>
            <person name="Wang Y."/>
        </authorList>
    </citation>
    <scope>NUCLEOTIDE SEQUENCE [LARGE SCALE GENOMIC DNA]</scope>
    <source>
        <strain evidence="13 14">HXT-9</strain>
    </source>
</reference>
<dbReference type="Gene3D" id="3.40.50.9100">
    <property type="entry name" value="Dehydroquinase, class II"/>
    <property type="match status" value="1"/>
</dbReference>
<dbReference type="EC" id="4.2.1.10" evidence="6 9"/>
<evidence type="ECO:0000256" key="9">
    <source>
        <dbReference type="HAMAP-Rule" id="MF_00169"/>
    </source>
</evidence>
<evidence type="ECO:0000313" key="14">
    <source>
        <dbReference type="Proteomes" id="UP000468901"/>
    </source>
</evidence>
<evidence type="ECO:0000256" key="8">
    <source>
        <dbReference type="ARBA" id="ARBA00023239"/>
    </source>
</evidence>
<feature type="binding site" evidence="9 11">
    <location>
        <position position="125"/>
    </location>
    <ligand>
        <name>substrate</name>
    </ligand>
</feature>
<comment type="similarity">
    <text evidence="4 9">Belongs to the type-II 3-dehydroquinase family.</text>
</comment>
<name>A0A6N6VJ26_9HYPH</name>
<evidence type="ECO:0000256" key="3">
    <source>
        <dbReference type="ARBA" id="ARBA00004902"/>
    </source>
</evidence>
<proteinExistence type="inferred from homology"/>
<feature type="binding site" evidence="9 11">
    <location>
        <begin position="115"/>
        <end position="116"/>
    </location>
    <ligand>
        <name>substrate</name>
    </ligand>
</feature>
<comment type="caution">
    <text evidence="13">The sequence shown here is derived from an EMBL/GenBank/DDBJ whole genome shotgun (WGS) entry which is preliminary data.</text>
</comment>
<evidence type="ECO:0000256" key="1">
    <source>
        <dbReference type="ARBA" id="ARBA00001864"/>
    </source>
</evidence>
<dbReference type="InterPro" id="IPR036441">
    <property type="entry name" value="DHquinase_II_sf"/>
</dbReference>
<sequence>MAKRATKPAAKPIATKPIYVLNGPNLNLLGQREPEIYGRATLADVEKSLAARARSLGASVLCLQSNNEGDLVTWIQEARTMAGGVIINAGAYSHTSIAIHDALAMLDIPVIEVHISNIYKRESFRHHSHISSVATGLICGLGVKGYELALEAILADISK</sequence>
<feature type="active site" description="Proton donor" evidence="9 10">
    <location>
        <position position="114"/>
    </location>
</feature>
<evidence type="ECO:0000256" key="5">
    <source>
        <dbReference type="ARBA" id="ARBA00011193"/>
    </source>
</evidence>
<comment type="function">
    <text evidence="2 9">Catalyzes a trans-dehydration via an enolate intermediate.</text>
</comment>
<keyword evidence="8 9" id="KW-0456">Lyase</keyword>
<protein>
    <recommendedName>
        <fullName evidence="6 9">3-dehydroquinate dehydratase</fullName>
        <shortName evidence="9">3-dehydroquinase</shortName>
        <ecNumber evidence="6 9">4.2.1.10</ecNumber>
    </recommendedName>
    <alternativeName>
        <fullName evidence="9">Type II DHQase</fullName>
    </alternativeName>
</protein>
<evidence type="ECO:0000256" key="10">
    <source>
        <dbReference type="PIRSR" id="PIRSR001399-1"/>
    </source>
</evidence>
<feature type="binding site" evidence="9 11">
    <location>
        <position position="101"/>
    </location>
    <ligand>
        <name>substrate</name>
    </ligand>
</feature>
<gene>
    <name evidence="9 13" type="primary">aroQ</name>
    <name evidence="13" type="ORF">F2P47_08310</name>
</gene>
<dbReference type="InterPro" id="IPR018509">
    <property type="entry name" value="DHquinase_II_CS"/>
</dbReference>
<evidence type="ECO:0000256" key="2">
    <source>
        <dbReference type="ARBA" id="ARBA00003924"/>
    </source>
</evidence>
<dbReference type="NCBIfam" id="NF003806">
    <property type="entry name" value="PRK05395.1-3"/>
    <property type="match status" value="1"/>
</dbReference>
<comment type="pathway">
    <text evidence="3 9">Metabolic intermediate biosynthesis; chorismate biosynthesis; chorismate from D-erythrose 4-phosphate and phosphoenolpyruvate: step 3/7.</text>
</comment>
<dbReference type="GO" id="GO:0009423">
    <property type="term" value="P:chorismate biosynthetic process"/>
    <property type="evidence" value="ECO:0007669"/>
    <property type="project" value="UniProtKB-UniRule"/>
</dbReference>
<dbReference type="GO" id="GO:0003855">
    <property type="term" value="F:3-dehydroquinate dehydratase activity"/>
    <property type="evidence" value="ECO:0007669"/>
    <property type="project" value="UniProtKB-UniRule"/>
</dbReference>
<dbReference type="Proteomes" id="UP000468901">
    <property type="component" value="Unassembled WGS sequence"/>
</dbReference>
<dbReference type="NCBIfam" id="NF003807">
    <property type="entry name" value="PRK05395.1-4"/>
    <property type="match status" value="1"/>
</dbReference>
<dbReference type="GO" id="GO:0019631">
    <property type="term" value="P:quinate catabolic process"/>
    <property type="evidence" value="ECO:0007669"/>
    <property type="project" value="TreeGrafter"/>
</dbReference>
<dbReference type="PANTHER" id="PTHR21272">
    <property type="entry name" value="CATABOLIC 3-DEHYDROQUINASE"/>
    <property type="match status" value="1"/>
</dbReference>